<keyword evidence="5 9" id="KW-0863">Zinc-finger</keyword>
<protein>
    <submittedName>
        <fullName evidence="11">Myoneurin</fullName>
    </submittedName>
</protein>
<accession>A0A8D8VMH1</accession>
<proteinExistence type="inferred from homology"/>
<reference evidence="11" key="1">
    <citation type="submission" date="2021-05" db="EMBL/GenBank/DDBJ databases">
        <authorList>
            <person name="Alioto T."/>
            <person name="Alioto T."/>
            <person name="Gomez Garrido J."/>
        </authorList>
    </citation>
    <scope>NUCLEOTIDE SEQUENCE</scope>
</reference>
<evidence type="ECO:0000256" key="9">
    <source>
        <dbReference type="PROSITE-ProRule" id="PRU00042"/>
    </source>
</evidence>
<feature type="domain" description="C2H2-type" evidence="10">
    <location>
        <begin position="83"/>
        <end position="106"/>
    </location>
</feature>
<dbReference type="AlphaFoldDB" id="A0A8D8VMH1"/>
<dbReference type="EMBL" id="HBUF01069144">
    <property type="protein sequence ID" value="CAG6628858.1"/>
    <property type="molecule type" value="Transcribed_RNA"/>
</dbReference>
<evidence type="ECO:0000259" key="10">
    <source>
        <dbReference type="PROSITE" id="PS50157"/>
    </source>
</evidence>
<dbReference type="InterPro" id="IPR013087">
    <property type="entry name" value="Znf_C2H2_type"/>
</dbReference>
<evidence type="ECO:0000256" key="8">
    <source>
        <dbReference type="ARBA" id="ARBA00023242"/>
    </source>
</evidence>
<evidence type="ECO:0000256" key="3">
    <source>
        <dbReference type="ARBA" id="ARBA00022723"/>
    </source>
</evidence>
<evidence type="ECO:0000256" key="4">
    <source>
        <dbReference type="ARBA" id="ARBA00022737"/>
    </source>
</evidence>
<comment type="subcellular location">
    <subcellularLocation>
        <location evidence="1">Nucleus</location>
    </subcellularLocation>
</comment>
<keyword evidence="3" id="KW-0479">Metal-binding</keyword>
<dbReference type="GO" id="GO:0005634">
    <property type="term" value="C:nucleus"/>
    <property type="evidence" value="ECO:0007669"/>
    <property type="project" value="UniProtKB-SubCell"/>
</dbReference>
<evidence type="ECO:0000256" key="5">
    <source>
        <dbReference type="ARBA" id="ARBA00022771"/>
    </source>
</evidence>
<sequence length="106" mass="11777">MPPASPLMGNNIRGSSVQYTCVHCAAFSTPDIDAMVSHCKSCPYMPRPDAYRCKYVCNVCTYGAYKIAAIKAHIFSHTGEKPFKCDFCEYACANKCSLSMHVRINH</sequence>
<dbReference type="EMBL" id="HBUF01379533">
    <property type="protein sequence ID" value="CAG6729681.1"/>
    <property type="molecule type" value="Transcribed_RNA"/>
</dbReference>
<keyword evidence="6" id="KW-0862">Zinc</keyword>
<dbReference type="GO" id="GO:0008270">
    <property type="term" value="F:zinc ion binding"/>
    <property type="evidence" value="ECO:0007669"/>
    <property type="project" value="UniProtKB-KW"/>
</dbReference>
<dbReference type="SMART" id="SM00355">
    <property type="entry name" value="ZnF_C2H2"/>
    <property type="match status" value="3"/>
</dbReference>
<dbReference type="GO" id="GO:0003677">
    <property type="term" value="F:DNA binding"/>
    <property type="evidence" value="ECO:0007669"/>
    <property type="project" value="UniProtKB-KW"/>
</dbReference>
<evidence type="ECO:0000256" key="1">
    <source>
        <dbReference type="ARBA" id="ARBA00004123"/>
    </source>
</evidence>
<evidence type="ECO:0000256" key="6">
    <source>
        <dbReference type="ARBA" id="ARBA00022833"/>
    </source>
</evidence>
<dbReference type="InterPro" id="IPR036236">
    <property type="entry name" value="Znf_C2H2_sf"/>
</dbReference>
<keyword evidence="8" id="KW-0539">Nucleus</keyword>
<keyword evidence="4" id="KW-0677">Repeat</keyword>
<dbReference type="PROSITE" id="PS50157">
    <property type="entry name" value="ZINC_FINGER_C2H2_2"/>
    <property type="match status" value="2"/>
</dbReference>
<organism evidence="11">
    <name type="scientific">Cacopsylla melanoneura</name>
    <dbReference type="NCBI Taxonomy" id="428564"/>
    <lineage>
        <taxon>Eukaryota</taxon>
        <taxon>Metazoa</taxon>
        <taxon>Ecdysozoa</taxon>
        <taxon>Arthropoda</taxon>
        <taxon>Hexapoda</taxon>
        <taxon>Insecta</taxon>
        <taxon>Pterygota</taxon>
        <taxon>Neoptera</taxon>
        <taxon>Paraneoptera</taxon>
        <taxon>Hemiptera</taxon>
        <taxon>Sternorrhyncha</taxon>
        <taxon>Psylloidea</taxon>
        <taxon>Psyllidae</taxon>
        <taxon>Psyllinae</taxon>
        <taxon>Cacopsylla</taxon>
    </lineage>
</organism>
<dbReference type="Gene3D" id="3.30.160.60">
    <property type="entry name" value="Classic Zinc Finger"/>
    <property type="match status" value="2"/>
</dbReference>
<dbReference type="EMBL" id="HBUF01379532">
    <property type="protein sequence ID" value="CAG6729680.1"/>
    <property type="molecule type" value="Transcribed_RNA"/>
</dbReference>
<comment type="similarity">
    <text evidence="2">Belongs to the hunchback C2H2-type zinc-finger protein family.</text>
</comment>
<feature type="domain" description="C2H2-type" evidence="10">
    <location>
        <begin position="55"/>
        <end position="82"/>
    </location>
</feature>
<evidence type="ECO:0000313" key="11">
    <source>
        <dbReference type="EMBL" id="CAG6628858.1"/>
    </source>
</evidence>
<dbReference type="FunFam" id="3.30.160.60:FF:000614">
    <property type="entry name" value="Zinc finger protein 142"/>
    <property type="match status" value="1"/>
</dbReference>
<name>A0A8D8VMH1_9HEMI</name>
<dbReference type="PROSITE" id="PS00028">
    <property type="entry name" value="ZINC_FINGER_C2H2_1"/>
    <property type="match status" value="1"/>
</dbReference>
<keyword evidence="7" id="KW-0238">DNA-binding</keyword>
<evidence type="ECO:0000256" key="7">
    <source>
        <dbReference type="ARBA" id="ARBA00023125"/>
    </source>
</evidence>
<evidence type="ECO:0000256" key="2">
    <source>
        <dbReference type="ARBA" id="ARBA00007746"/>
    </source>
</evidence>
<dbReference type="SUPFAM" id="SSF57667">
    <property type="entry name" value="beta-beta-alpha zinc fingers"/>
    <property type="match status" value="1"/>
</dbReference>
<dbReference type="EMBL" id="HBUF01204254">
    <property type="protein sequence ID" value="CAG6663004.1"/>
    <property type="molecule type" value="Transcribed_RNA"/>
</dbReference>